<evidence type="ECO:0000313" key="3">
    <source>
        <dbReference type="Proteomes" id="UP001649230"/>
    </source>
</evidence>
<reference evidence="2 3" key="1">
    <citation type="journal article" date="2024" name="Int. J. Syst. Evol. Microbiol.">
        <title>Paenibacillus hexagrammi sp. nov., a novel bacterium isolated from the gut content of Hexagrammos agrammus.</title>
        <authorList>
            <person name="Jung H.K."/>
            <person name="Kim D.G."/>
            <person name="Zin H."/>
            <person name="Park J."/>
            <person name="Jung H."/>
            <person name="Kim Y.O."/>
            <person name="Kong H.J."/>
            <person name="Kim J.W."/>
            <person name="Kim Y.S."/>
        </authorList>
    </citation>
    <scope>NUCLEOTIDE SEQUENCE [LARGE SCALE GENOMIC DNA]</scope>
    <source>
        <strain evidence="2 3">YPD9-1</strain>
    </source>
</reference>
<sequence length="73" mass="7864">MHKNRLKWLISATLVLLLIALTGCQAVQGLDFGKALQNNADIQSSESKGTLGLELNISDPDLASPKTELSMKL</sequence>
<protein>
    <submittedName>
        <fullName evidence="2">Uncharacterized protein</fullName>
    </submittedName>
</protein>
<feature type="signal peptide" evidence="1">
    <location>
        <begin position="1"/>
        <end position="26"/>
    </location>
</feature>
<organism evidence="2 3">
    <name type="scientific">Paenibacillus hexagrammi</name>
    <dbReference type="NCBI Taxonomy" id="2908839"/>
    <lineage>
        <taxon>Bacteria</taxon>
        <taxon>Bacillati</taxon>
        <taxon>Bacillota</taxon>
        <taxon>Bacilli</taxon>
        <taxon>Bacillales</taxon>
        <taxon>Paenibacillaceae</taxon>
        <taxon>Paenibacillus</taxon>
    </lineage>
</organism>
<accession>A0ABY3SFV7</accession>
<name>A0ABY3SFV7_9BACL</name>
<gene>
    <name evidence="2" type="ORF">L0M14_25605</name>
</gene>
<evidence type="ECO:0000313" key="2">
    <source>
        <dbReference type="EMBL" id="UJF32913.1"/>
    </source>
</evidence>
<feature type="chain" id="PRO_5047232970" evidence="1">
    <location>
        <begin position="27"/>
        <end position="73"/>
    </location>
</feature>
<proteinExistence type="predicted"/>
<dbReference type="EMBL" id="CP090978">
    <property type="protein sequence ID" value="UJF32913.1"/>
    <property type="molecule type" value="Genomic_DNA"/>
</dbReference>
<keyword evidence="1" id="KW-0732">Signal</keyword>
<evidence type="ECO:0000256" key="1">
    <source>
        <dbReference type="SAM" id="SignalP"/>
    </source>
</evidence>
<keyword evidence="3" id="KW-1185">Reference proteome</keyword>
<dbReference type="PROSITE" id="PS51257">
    <property type="entry name" value="PROKAR_LIPOPROTEIN"/>
    <property type="match status" value="1"/>
</dbReference>
<dbReference type="Proteomes" id="UP001649230">
    <property type="component" value="Chromosome"/>
</dbReference>
<dbReference type="RefSeq" id="WP_235119256.1">
    <property type="nucleotide sequence ID" value="NZ_CP090978.1"/>
</dbReference>